<comment type="similarity">
    <text evidence="2">Belongs to the drug/metabolite transporter (DMT) superfamily. 10 TMS drug/metabolite exporter (DME) (TC 2.A.7.3) family.</text>
</comment>
<accession>A0A3D9HXJ0</accession>
<comment type="caution">
    <text evidence="8">The sequence shown here is derived from an EMBL/GenBank/DDBJ whole genome shotgun (WGS) entry which is preliminary data.</text>
</comment>
<dbReference type="RefSeq" id="WP_181905195.1">
    <property type="nucleotide sequence ID" value="NZ_QRDW01000001.1"/>
</dbReference>
<evidence type="ECO:0000256" key="5">
    <source>
        <dbReference type="ARBA" id="ARBA00023136"/>
    </source>
</evidence>
<evidence type="ECO:0000256" key="6">
    <source>
        <dbReference type="SAM" id="Phobius"/>
    </source>
</evidence>
<dbReference type="InterPro" id="IPR037185">
    <property type="entry name" value="EmrE-like"/>
</dbReference>
<comment type="subcellular location">
    <subcellularLocation>
        <location evidence="1">Membrane</location>
        <topology evidence="1">Multi-pass membrane protein</topology>
    </subcellularLocation>
</comment>
<proteinExistence type="inferred from homology"/>
<keyword evidence="9" id="KW-1185">Reference proteome</keyword>
<feature type="transmembrane region" description="Helical" evidence="6">
    <location>
        <begin position="156"/>
        <end position="174"/>
    </location>
</feature>
<feature type="transmembrane region" description="Helical" evidence="6">
    <location>
        <begin position="216"/>
        <end position="236"/>
    </location>
</feature>
<feature type="transmembrane region" description="Helical" evidence="6">
    <location>
        <begin position="77"/>
        <end position="99"/>
    </location>
</feature>
<dbReference type="Proteomes" id="UP000256845">
    <property type="component" value="Unassembled WGS sequence"/>
</dbReference>
<keyword evidence="5 6" id="KW-0472">Membrane</keyword>
<dbReference type="PANTHER" id="PTHR22911">
    <property type="entry name" value="ACYL-MALONYL CONDENSING ENZYME-RELATED"/>
    <property type="match status" value="1"/>
</dbReference>
<reference evidence="8 9" key="1">
    <citation type="submission" date="2018-07" db="EMBL/GenBank/DDBJ databases">
        <title>Genomic Encyclopedia of Type Strains, Phase III (KMG-III): the genomes of soil and plant-associated and newly described type strains.</title>
        <authorList>
            <person name="Whitman W."/>
        </authorList>
    </citation>
    <scope>NUCLEOTIDE SEQUENCE [LARGE SCALE GENOMIC DNA]</scope>
    <source>
        <strain evidence="8 9">CECT 8488</strain>
    </source>
</reference>
<keyword evidence="3 6" id="KW-0812">Transmembrane</keyword>
<feature type="domain" description="EamA" evidence="7">
    <location>
        <begin position="158"/>
        <end position="281"/>
    </location>
</feature>
<evidence type="ECO:0000313" key="8">
    <source>
        <dbReference type="EMBL" id="RED54222.1"/>
    </source>
</evidence>
<dbReference type="EMBL" id="QRDW01000001">
    <property type="protein sequence ID" value="RED54222.1"/>
    <property type="molecule type" value="Genomic_DNA"/>
</dbReference>
<feature type="transmembrane region" description="Helical" evidence="6">
    <location>
        <begin position="45"/>
        <end position="65"/>
    </location>
</feature>
<evidence type="ECO:0000313" key="9">
    <source>
        <dbReference type="Proteomes" id="UP000256845"/>
    </source>
</evidence>
<sequence>MTSQAVQDPRDTLRGMAHMMASMLTFAVMDALIKHLGHDYPVTQIVFFRCLAAMIPVGILLYRAGGLKILKTEQPGLHLLRALFGMTAMYCVFTSFTLMPLADAIAINFSAPLFMTLLSIPLLGEKVGLHRLGAVLAGFAGVVIIMAPGAEVIGDGTWIALTGAFFIALAMITVRKLSRKDHVVAITTYFTLAGIIVGAIGVGIQGWRTPPLEDFILLMMVGILGGIAQFSMTSAFRLAELSVVAPFEYTQILWGAIIAYLFWQEAPDTRLYAGAVFIAASGLYIMHRETRNYAPGQRRKWPRLWPK</sequence>
<feature type="transmembrane region" description="Helical" evidence="6">
    <location>
        <begin position="269"/>
        <end position="286"/>
    </location>
</feature>
<evidence type="ECO:0000256" key="4">
    <source>
        <dbReference type="ARBA" id="ARBA00022989"/>
    </source>
</evidence>
<dbReference type="InterPro" id="IPR000620">
    <property type="entry name" value="EamA_dom"/>
</dbReference>
<gene>
    <name evidence="8" type="ORF">DFP90_1011025</name>
</gene>
<feature type="transmembrane region" description="Helical" evidence="6">
    <location>
        <begin position="105"/>
        <end position="124"/>
    </location>
</feature>
<feature type="transmembrane region" description="Helical" evidence="6">
    <location>
        <begin position="243"/>
        <end position="263"/>
    </location>
</feature>
<evidence type="ECO:0000256" key="2">
    <source>
        <dbReference type="ARBA" id="ARBA00009853"/>
    </source>
</evidence>
<evidence type="ECO:0000256" key="1">
    <source>
        <dbReference type="ARBA" id="ARBA00004141"/>
    </source>
</evidence>
<protein>
    <submittedName>
        <fullName evidence="8">Drug/metabolite transporter (DMT)-like permease</fullName>
    </submittedName>
</protein>
<dbReference type="GO" id="GO:0016020">
    <property type="term" value="C:membrane"/>
    <property type="evidence" value="ECO:0007669"/>
    <property type="project" value="UniProtKB-SubCell"/>
</dbReference>
<evidence type="ECO:0000256" key="3">
    <source>
        <dbReference type="ARBA" id="ARBA00022692"/>
    </source>
</evidence>
<dbReference type="AlphaFoldDB" id="A0A3D9HXJ0"/>
<dbReference type="PANTHER" id="PTHR22911:SF6">
    <property type="entry name" value="SOLUTE CARRIER FAMILY 35 MEMBER G1"/>
    <property type="match status" value="1"/>
</dbReference>
<feature type="domain" description="EamA" evidence="7">
    <location>
        <begin position="14"/>
        <end position="146"/>
    </location>
</feature>
<feature type="transmembrane region" description="Helical" evidence="6">
    <location>
        <begin position="131"/>
        <end position="150"/>
    </location>
</feature>
<dbReference type="Pfam" id="PF00892">
    <property type="entry name" value="EamA"/>
    <property type="match status" value="2"/>
</dbReference>
<dbReference type="SUPFAM" id="SSF103481">
    <property type="entry name" value="Multidrug resistance efflux transporter EmrE"/>
    <property type="match status" value="2"/>
</dbReference>
<feature type="transmembrane region" description="Helical" evidence="6">
    <location>
        <begin position="183"/>
        <end position="204"/>
    </location>
</feature>
<organism evidence="8 9">
    <name type="scientific">Aestuariispira insulae</name>
    <dbReference type="NCBI Taxonomy" id="1461337"/>
    <lineage>
        <taxon>Bacteria</taxon>
        <taxon>Pseudomonadati</taxon>
        <taxon>Pseudomonadota</taxon>
        <taxon>Alphaproteobacteria</taxon>
        <taxon>Rhodospirillales</taxon>
        <taxon>Kiloniellaceae</taxon>
        <taxon>Aestuariispira</taxon>
    </lineage>
</organism>
<feature type="transmembrane region" description="Helical" evidence="6">
    <location>
        <begin position="12"/>
        <end position="33"/>
    </location>
</feature>
<name>A0A3D9HXJ0_9PROT</name>
<keyword evidence="4 6" id="KW-1133">Transmembrane helix</keyword>
<evidence type="ECO:0000259" key="7">
    <source>
        <dbReference type="Pfam" id="PF00892"/>
    </source>
</evidence>